<accession>A0A8E2E6A3</accession>
<reference evidence="2 3" key="1">
    <citation type="journal article" date="2016" name="Nat. Commun.">
        <title>Ectomycorrhizal ecology is imprinted in the genome of the dominant symbiotic fungus Cenococcum geophilum.</title>
        <authorList>
            <consortium name="DOE Joint Genome Institute"/>
            <person name="Peter M."/>
            <person name="Kohler A."/>
            <person name="Ohm R.A."/>
            <person name="Kuo A."/>
            <person name="Krutzmann J."/>
            <person name="Morin E."/>
            <person name="Arend M."/>
            <person name="Barry K.W."/>
            <person name="Binder M."/>
            <person name="Choi C."/>
            <person name="Clum A."/>
            <person name="Copeland A."/>
            <person name="Grisel N."/>
            <person name="Haridas S."/>
            <person name="Kipfer T."/>
            <person name="LaButti K."/>
            <person name="Lindquist E."/>
            <person name="Lipzen A."/>
            <person name="Maire R."/>
            <person name="Meier B."/>
            <person name="Mihaltcheva S."/>
            <person name="Molinier V."/>
            <person name="Murat C."/>
            <person name="Poggeler S."/>
            <person name="Quandt C.A."/>
            <person name="Sperisen C."/>
            <person name="Tritt A."/>
            <person name="Tisserant E."/>
            <person name="Crous P.W."/>
            <person name="Henrissat B."/>
            <person name="Nehls U."/>
            <person name="Egli S."/>
            <person name="Spatafora J.W."/>
            <person name="Grigoriev I.V."/>
            <person name="Martin F.M."/>
        </authorList>
    </citation>
    <scope>NUCLEOTIDE SEQUENCE [LARGE SCALE GENOMIC DNA]</scope>
    <source>
        <strain evidence="2 3">CBS 459.81</strain>
    </source>
</reference>
<evidence type="ECO:0000256" key="1">
    <source>
        <dbReference type="SAM" id="Phobius"/>
    </source>
</evidence>
<proteinExistence type="predicted"/>
<dbReference type="InterPro" id="IPR033459">
    <property type="entry name" value="AveC-like"/>
</dbReference>
<sequence length="235" mass="26084">MALTKTTTKPRPSTTTKRVSIALPPSASAPTLPSGIVYFWAFLGIDPYPYLAVLRGTEFLSCAVFIYLGNRTVIQPWRRTGVLSLDGKMFIGGMFASTLDILFAVFNPTWTMNAHGIAYGSWSNSIPGLPGPGAHKVPWGLLWCLPAYIWLSVGAAITGTNLLDFVWGRFPWVGRMGGYVLLQAFYMAVFTGLATFWNRTQVYTYVSCAPWPLTLWYGTTHQLPLYEPFLIGLYC</sequence>
<dbReference type="Pfam" id="PF17198">
    <property type="entry name" value="AveC_like"/>
    <property type="match status" value="1"/>
</dbReference>
<gene>
    <name evidence="2" type="ORF">K432DRAFT_406706</name>
</gene>
<keyword evidence="1" id="KW-0472">Membrane</keyword>
<feature type="transmembrane region" description="Helical" evidence="1">
    <location>
        <begin position="48"/>
        <end position="68"/>
    </location>
</feature>
<keyword evidence="3" id="KW-1185">Reference proteome</keyword>
<feature type="transmembrane region" description="Helical" evidence="1">
    <location>
        <begin position="179"/>
        <end position="197"/>
    </location>
</feature>
<evidence type="ECO:0000313" key="2">
    <source>
        <dbReference type="EMBL" id="OCK78142.1"/>
    </source>
</evidence>
<feature type="transmembrane region" description="Helical" evidence="1">
    <location>
        <begin position="21"/>
        <end position="42"/>
    </location>
</feature>
<feature type="transmembrane region" description="Helical" evidence="1">
    <location>
        <begin position="89"/>
        <end position="106"/>
    </location>
</feature>
<name>A0A8E2E6A3_9PEZI</name>
<keyword evidence="1" id="KW-0812">Transmembrane</keyword>
<dbReference type="Proteomes" id="UP000250266">
    <property type="component" value="Unassembled WGS sequence"/>
</dbReference>
<dbReference type="AlphaFoldDB" id="A0A8E2E6A3"/>
<dbReference type="OrthoDB" id="10351819at2759"/>
<organism evidence="2 3">
    <name type="scientific">Lepidopterella palustris CBS 459.81</name>
    <dbReference type="NCBI Taxonomy" id="1314670"/>
    <lineage>
        <taxon>Eukaryota</taxon>
        <taxon>Fungi</taxon>
        <taxon>Dikarya</taxon>
        <taxon>Ascomycota</taxon>
        <taxon>Pezizomycotina</taxon>
        <taxon>Dothideomycetes</taxon>
        <taxon>Pleosporomycetidae</taxon>
        <taxon>Mytilinidiales</taxon>
        <taxon>Argynnaceae</taxon>
        <taxon>Lepidopterella</taxon>
    </lineage>
</organism>
<dbReference type="EMBL" id="KV745078">
    <property type="protein sequence ID" value="OCK78142.1"/>
    <property type="molecule type" value="Genomic_DNA"/>
</dbReference>
<feature type="transmembrane region" description="Helical" evidence="1">
    <location>
        <begin position="147"/>
        <end position="167"/>
    </location>
</feature>
<keyword evidence="1" id="KW-1133">Transmembrane helix</keyword>
<evidence type="ECO:0000313" key="3">
    <source>
        <dbReference type="Proteomes" id="UP000250266"/>
    </source>
</evidence>
<protein>
    <submittedName>
        <fullName evidence="2">Uncharacterized protein</fullName>
    </submittedName>
</protein>